<keyword evidence="2" id="KW-1185">Reference proteome</keyword>
<sequence>MTSNHTTMQLPEGYEIRRLEREHLPWVQAIVGHTMSFDSPIWSKVSYEAWRTQRAYDMYHAIAASALQSIDFGLSYGVFLTNHSCRIPGEEGRLEWNFGDAAVTREQLLDQMDFPLVSIALSKDAAAPKPPTAVGVRFWGDIVHGHNDISAGLKAGDARDPQIWAPEREGEVVRRSGTHTRGDHTGRGLARALAHRVMREVRDDERRKFRAILIHTGAEAVNRVWLHPPAPFHAELVSTFDTACFTRGGGGTGEVVYNPFGTAKVECKRIWITWPAKENC</sequence>
<dbReference type="Proteomes" id="UP001303647">
    <property type="component" value="Unassembled WGS sequence"/>
</dbReference>
<dbReference type="EMBL" id="MU857606">
    <property type="protein sequence ID" value="KAK4251309.1"/>
    <property type="molecule type" value="Genomic_DNA"/>
</dbReference>
<organism evidence="1 2">
    <name type="scientific">Corynascus novoguineensis</name>
    <dbReference type="NCBI Taxonomy" id="1126955"/>
    <lineage>
        <taxon>Eukaryota</taxon>
        <taxon>Fungi</taxon>
        <taxon>Dikarya</taxon>
        <taxon>Ascomycota</taxon>
        <taxon>Pezizomycotina</taxon>
        <taxon>Sordariomycetes</taxon>
        <taxon>Sordariomycetidae</taxon>
        <taxon>Sordariales</taxon>
        <taxon>Chaetomiaceae</taxon>
        <taxon>Corynascus</taxon>
    </lineage>
</organism>
<protein>
    <submittedName>
        <fullName evidence="1">Uncharacterized protein</fullName>
    </submittedName>
</protein>
<reference evidence="1" key="1">
    <citation type="journal article" date="2023" name="Mol. Phylogenet. Evol.">
        <title>Genome-scale phylogeny and comparative genomics of the fungal order Sordariales.</title>
        <authorList>
            <person name="Hensen N."/>
            <person name="Bonometti L."/>
            <person name="Westerberg I."/>
            <person name="Brannstrom I.O."/>
            <person name="Guillou S."/>
            <person name="Cros-Aarteil S."/>
            <person name="Calhoun S."/>
            <person name="Haridas S."/>
            <person name="Kuo A."/>
            <person name="Mondo S."/>
            <person name="Pangilinan J."/>
            <person name="Riley R."/>
            <person name="LaButti K."/>
            <person name="Andreopoulos B."/>
            <person name="Lipzen A."/>
            <person name="Chen C."/>
            <person name="Yan M."/>
            <person name="Daum C."/>
            <person name="Ng V."/>
            <person name="Clum A."/>
            <person name="Steindorff A."/>
            <person name="Ohm R.A."/>
            <person name="Martin F."/>
            <person name="Silar P."/>
            <person name="Natvig D.O."/>
            <person name="Lalanne C."/>
            <person name="Gautier V."/>
            <person name="Ament-Velasquez S.L."/>
            <person name="Kruys A."/>
            <person name="Hutchinson M.I."/>
            <person name="Powell A.J."/>
            <person name="Barry K."/>
            <person name="Miller A.N."/>
            <person name="Grigoriev I.V."/>
            <person name="Debuchy R."/>
            <person name="Gladieux P."/>
            <person name="Hiltunen Thoren M."/>
            <person name="Johannesson H."/>
        </authorList>
    </citation>
    <scope>NUCLEOTIDE SEQUENCE</scope>
    <source>
        <strain evidence="1">CBS 359.72</strain>
    </source>
</reference>
<evidence type="ECO:0000313" key="2">
    <source>
        <dbReference type="Proteomes" id="UP001303647"/>
    </source>
</evidence>
<accession>A0AAN7CZM5</accession>
<proteinExistence type="predicted"/>
<reference evidence="1" key="2">
    <citation type="submission" date="2023-05" db="EMBL/GenBank/DDBJ databases">
        <authorList>
            <consortium name="Lawrence Berkeley National Laboratory"/>
            <person name="Steindorff A."/>
            <person name="Hensen N."/>
            <person name="Bonometti L."/>
            <person name="Westerberg I."/>
            <person name="Brannstrom I.O."/>
            <person name="Guillou S."/>
            <person name="Cros-Aarteil S."/>
            <person name="Calhoun S."/>
            <person name="Haridas S."/>
            <person name="Kuo A."/>
            <person name="Mondo S."/>
            <person name="Pangilinan J."/>
            <person name="Riley R."/>
            <person name="Labutti K."/>
            <person name="Andreopoulos B."/>
            <person name="Lipzen A."/>
            <person name="Chen C."/>
            <person name="Yanf M."/>
            <person name="Daum C."/>
            <person name="Ng V."/>
            <person name="Clum A."/>
            <person name="Ohm R."/>
            <person name="Martin F."/>
            <person name="Silar P."/>
            <person name="Natvig D."/>
            <person name="Lalanne C."/>
            <person name="Gautier V."/>
            <person name="Ament-Velasquez S.L."/>
            <person name="Kruys A."/>
            <person name="Hutchinson M.I."/>
            <person name="Powell A.J."/>
            <person name="Barry K."/>
            <person name="Miller A.N."/>
            <person name="Grigoriev I.V."/>
            <person name="Debuchy R."/>
            <person name="Gladieux P."/>
            <person name="Thoren M.H."/>
            <person name="Johannesson H."/>
        </authorList>
    </citation>
    <scope>NUCLEOTIDE SEQUENCE</scope>
    <source>
        <strain evidence="1">CBS 359.72</strain>
    </source>
</reference>
<name>A0AAN7CZM5_9PEZI</name>
<comment type="caution">
    <text evidence="1">The sequence shown here is derived from an EMBL/GenBank/DDBJ whole genome shotgun (WGS) entry which is preliminary data.</text>
</comment>
<gene>
    <name evidence="1" type="ORF">C7999DRAFT_37650</name>
</gene>
<dbReference type="AlphaFoldDB" id="A0AAN7CZM5"/>
<evidence type="ECO:0000313" key="1">
    <source>
        <dbReference type="EMBL" id="KAK4251309.1"/>
    </source>
</evidence>